<dbReference type="Proteomes" id="UP001152964">
    <property type="component" value="Chromosome 2"/>
</dbReference>
<name>A0ABN8VNL5_SACEU</name>
<reference evidence="2" key="1">
    <citation type="submission" date="2022-08" db="EMBL/GenBank/DDBJ databases">
        <authorList>
            <person name="Byrne P K."/>
        </authorList>
    </citation>
    <scope>NUCLEOTIDE SEQUENCE</scope>
    <source>
        <strain evidence="2">UCD650</strain>
    </source>
</reference>
<feature type="compositionally biased region" description="Polar residues" evidence="1">
    <location>
        <begin position="17"/>
        <end position="26"/>
    </location>
</feature>
<evidence type="ECO:0000313" key="2">
    <source>
        <dbReference type="EMBL" id="CAI1852169.1"/>
    </source>
</evidence>
<dbReference type="EMBL" id="OX291492">
    <property type="protein sequence ID" value="CAI1852169.1"/>
    <property type="molecule type" value="Genomic_DNA"/>
</dbReference>
<keyword evidence="3" id="KW-1185">Reference proteome</keyword>
<gene>
    <name evidence="2" type="primary">U6500B05000</name>
    <name evidence="2" type="ORF">SEUBUCD650_0B05000</name>
</gene>
<feature type="region of interest" description="Disordered" evidence="1">
    <location>
        <begin position="1"/>
        <end position="34"/>
    </location>
</feature>
<dbReference type="PANTHER" id="PTHR43451:SF1">
    <property type="entry name" value="ACETYLTRANSFERASE"/>
    <property type="match status" value="1"/>
</dbReference>
<sequence length="254" mass="28953">MQILSRGKAKAQDKKVNTMTSKNRLPTPSEKADGKDHDKVCVLNKATDIRRAAETLAVAFHDSKAFDYISKKFFNIPITEHVSKDRINATIAYYASCYLDSPHGEISEVNDFDAVALWSLPPHVPKVLSNDPKFNKDFIEDLSERRKQVIPEGINYYYLFCIGKNLNEKSIKGSVRTIFEEYKKRADEDNCAIVLEAIAEHARSVYEYFGFKNYKTFKYGEGEVDSNGNYDPNGEGFTSYLMIYHKDGDKVLRG</sequence>
<protein>
    <recommendedName>
        <fullName evidence="4">YDR391C-like protein</fullName>
    </recommendedName>
</protein>
<proteinExistence type="predicted"/>
<dbReference type="Gene3D" id="3.40.630.30">
    <property type="match status" value="1"/>
</dbReference>
<dbReference type="InterPro" id="IPR052564">
    <property type="entry name" value="N-acetyltrans/Recomb-assoc"/>
</dbReference>
<evidence type="ECO:0000313" key="3">
    <source>
        <dbReference type="Proteomes" id="UP001152964"/>
    </source>
</evidence>
<dbReference type="PANTHER" id="PTHR43451">
    <property type="entry name" value="ACETYLTRANSFERASE (GNAT) FAMILY PROTEIN"/>
    <property type="match status" value="1"/>
</dbReference>
<organism evidence="2 3">
    <name type="scientific">Saccharomyces eubayanus</name>
    <name type="common">Yeast</name>
    <dbReference type="NCBI Taxonomy" id="1080349"/>
    <lineage>
        <taxon>Eukaryota</taxon>
        <taxon>Fungi</taxon>
        <taxon>Dikarya</taxon>
        <taxon>Ascomycota</taxon>
        <taxon>Saccharomycotina</taxon>
        <taxon>Saccharomycetes</taxon>
        <taxon>Saccharomycetales</taxon>
        <taxon>Saccharomycetaceae</taxon>
        <taxon>Saccharomyces</taxon>
    </lineage>
</organism>
<accession>A0ABN8VNL5</accession>
<evidence type="ECO:0008006" key="4">
    <source>
        <dbReference type="Google" id="ProtNLM"/>
    </source>
</evidence>
<evidence type="ECO:0000256" key="1">
    <source>
        <dbReference type="SAM" id="MobiDB-lite"/>
    </source>
</evidence>